<evidence type="ECO:0000313" key="3">
    <source>
        <dbReference type="Proteomes" id="UP001140453"/>
    </source>
</evidence>
<comment type="caution">
    <text evidence="2">The sequence shown here is derived from an EMBL/GenBank/DDBJ whole genome shotgun (WGS) entry which is preliminary data.</text>
</comment>
<organism evidence="2 3">
    <name type="scientific">Gnomoniopsis smithogilvyi</name>
    <dbReference type="NCBI Taxonomy" id="1191159"/>
    <lineage>
        <taxon>Eukaryota</taxon>
        <taxon>Fungi</taxon>
        <taxon>Dikarya</taxon>
        <taxon>Ascomycota</taxon>
        <taxon>Pezizomycotina</taxon>
        <taxon>Sordariomycetes</taxon>
        <taxon>Sordariomycetidae</taxon>
        <taxon>Diaporthales</taxon>
        <taxon>Gnomoniaceae</taxon>
        <taxon>Gnomoniopsis</taxon>
    </lineage>
</organism>
<dbReference type="AlphaFoldDB" id="A0A9W9CY11"/>
<accession>A0A9W9CY11</accession>
<gene>
    <name evidence="2" type="ORF">N0V93_002293</name>
</gene>
<dbReference type="CDD" id="cd09917">
    <property type="entry name" value="F-box_SF"/>
    <property type="match status" value="1"/>
</dbReference>
<name>A0A9W9CY11_9PEZI</name>
<sequence>MLGNFPTEITMNIAAFVNKPDLLNLRLTSQRLRQETWRVFASAFFKIIYFDFCVGSFANLQKISQHDDLRLFVRELRNVADRVKIQDEESKWQYAVIGVTIGDNVPDSIMELLRWYMTEGVTEFNRITGRLHEDDVIMN</sequence>
<feature type="domain" description="F-box" evidence="1">
    <location>
        <begin position="1"/>
        <end position="48"/>
    </location>
</feature>
<protein>
    <recommendedName>
        <fullName evidence="1">F-box domain-containing protein</fullName>
    </recommendedName>
</protein>
<keyword evidence="3" id="KW-1185">Reference proteome</keyword>
<reference evidence="2" key="1">
    <citation type="submission" date="2022-10" db="EMBL/GenBank/DDBJ databases">
        <title>Tapping the CABI collections for fungal endophytes: first genome assemblies for Collariella, Neodidymelliopsis, Ascochyta clinopodiicola, Didymella pomorum, Didymosphaeria variabile, Neocosmospora piperis and Neocucurbitaria cava.</title>
        <authorList>
            <person name="Hill R."/>
        </authorList>
    </citation>
    <scope>NUCLEOTIDE SEQUENCE</scope>
    <source>
        <strain evidence="2">IMI 355082</strain>
    </source>
</reference>
<dbReference type="PROSITE" id="PS50181">
    <property type="entry name" value="FBOX"/>
    <property type="match status" value="1"/>
</dbReference>
<dbReference type="SUPFAM" id="SSF81383">
    <property type="entry name" value="F-box domain"/>
    <property type="match status" value="1"/>
</dbReference>
<evidence type="ECO:0000259" key="1">
    <source>
        <dbReference type="PROSITE" id="PS50181"/>
    </source>
</evidence>
<dbReference type="InterPro" id="IPR001810">
    <property type="entry name" value="F-box_dom"/>
</dbReference>
<dbReference type="InterPro" id="IPR036047">
    <property type="entry name" value="F-box-like_dom_sf"/>
</dbReference>
<proteinExistence type="predicted"/>
<dbReference type="EMBL" id="JAPEVB010000002">
    <property type="protein sequence ID" value="KAJ4393086.1"/>
    <property type="molecule type" value="Genomic_DNA"/>
</dbReference>
<dbReference type="Proteomes" id="UP001140453">
    <property type="component" value="Unassembled WGS sequence"/>
</dbReference>
<evidence type="ECO:0000313" key="2">
    <source>
        <dbReference type="EMBL" id="KAJ4393086.1"/>
    </source>
</evidence>